<evidence type="ECO:0000313" key="3">
    <source>
        <dbReference type="Proteomes" id="UP001211006"/>
    </source>
</evidence>
<evidence type="ECO:0000256" key="1">
    <source>
        <dbReference type="SAM" id="Coils"/>
    </source>
</evidence>
<dbReference type="Proteomes" id="UP001211006">
    <property type="component" value="Unassembled WGS sequence"/>
</dbReference>
<sequence>MAEFGKKGVMGYKVLPGGRNDSESTHAILSLEEYDELLRRIAVAERDKHEAIEQAKRIIRRERAAAEQRGREAEEAAQEQVTAMEEKLASAEEEISYQKGLNANLLRVSRERANGDRRLRPKKEHTGYVVEFSMEKDYRYKVSRYAWETVTLWETVIQSPYSMEFTDEQARKQIKRELLR</sequence>
<evidence type="ECO:0000313" key="2">
    <source>
        <dbReference type="EMBL" id="MDB7908906.1"/>
    </source>
</evidence>
<keyword evidence="1" id="KW-0175">Coiled coil</keyword>
<gene>
    <name evidence="2" type="ORF">PND83_23270</name>
</gene>
<feature type="non-terminal residue" evidence="2">
    <location>
        <position position="180"/>
    </location>
</feature>
<dbReference type="AlphaFoldDB" id="A0AAW6C8E9"/>
<feature type="coiled-coil region" evidence="1">
    <location>
        <begin position="34"/>
        <end position="94"/>
    </location>
</feature>
<protein>
    <submittedName>
        <fullName evidence="2">Uncharacterized protein</fullName>
    </submittedName>
</protein>
<dbReference type="EMBL" id="JAQLWO010000052">
    <property type="protein sequence ID" value="MDB7908906.1"/>
    <property type="molecule type" value="Genomic_DNA"/>
</dbReference>
<comment type="caution">
    <text evidence="2">The sequence shown here is derived from an EMBL/GenBank/DDBJ whole genome shotgun (WGS) entry which is preliminary data.</text>
</comment>
<dbReference type="RefSeq" id="WP_271909034.1">
    <property type="nucleotide sequence ID" value="NZ_JAQLWO010000052.1"/>
</dbReference>
<accession>A0AAW6C8E9</accession>
<reference evidence="2" key="1">
    <citation type="submission" date="2023-01" db="EMBL/GenBank/DDBJ databases">
        <title>Human gut microbiome strain richness.</title>
        <authorList>
            <person name="Chen-Liaw A."/>
        </authorList>
    </citation>
    <scope>NUCLEOTIDE SEQUENCE</scope>
    <source>
        <strain evidence="2">2225st1_A6_2225SCRN_200828</strain>
    </source>
</reference>
<organism evidence="2 3">
    <name type="scientific">Flavonifractor plautii</name>
    <name type="common">Fusobacterium plautii</name>
    <dbReference type="NCBI Taxonomy" id="292800"/>
    <lineage>
        <taxon>Bacteria</taxon>
        <taxon>Bacillati</taxon>
        <taxon>Bacillota</taxon>
        <taxon>Clostridia</taxon>
        <taxon>Eubacteriales</taxon>
        <taxon>Oscillospiraceae</taxon>
        <taxon>Flavonifractor</taxon>
    </lineage>
</organism>
<proteinExistence type="predicted"/>
<name>A0AAW6C8E9_FLAPL</name>